<proteinExistence type="inferred from homology"/>
<dbReference type="GO" id="GO:0015086">
    <property type="term" value="F:cadmium ion transmembrane transporter activity"/>
    <property type="evidence" value="ECO:0007669"/>
    <property type="project" value="TreeGrafter"/>
</dbReference>
<dbReference type="GO" id="GO:0005886">
    <property type="term" value="C:plasma membrane"/>
    <property type="evidence" value="ECO:0007669"/>
    <property type="project" value="TreeGrafter"/>
</dbReference>
<dbReference type="GO" id="GO:0005381">
    <property type="term" value="F:iron ion transmembrane transporter activity"/>
    <property type="evidence" value="ECO:0007669"/>
    <property type="project" value="TreeGrafter"/>
</dbReference>
<comment type="caution">
    <text evidence="8">The sequence shown here is derived from an EMBL/GenBank/DDBJ whole genome shotgun (WGS) entry which is preliminary data.</text>
</comment>
<evidence type="ECO:0000256" key="4">
    <source>
        <dbReference type="ARBA" id="ARBA00022692"/>
    </source>
</evidence>
<feature type="transmembrane region" description="Helical" evidence="7">
    <location>
        <begin position="269"/>
        <end position="298"/>
    </location>
</feature>
<evidence type="ECO:0000256" key="2">
    <source>
        <dbReference type="ARBA" id="ARBA00006670"/>
    </source>
</evidence>
<sequence length="542" mass="60800">MVSNDKKEKGHLPYYYEENELDTYFANNKIQIPEGEKTGFSFRKLWAFTGPGFLMSIAYLDPGNIESDLQSGTIGNYRLLWVLFAATILGLVMQTLATKLGVVTGLHLAEMCYRKYKKIPRLILWIMIEIAVIGSDMQEVIGTAIALYLLSNKIIPLWVGCLITIVDTFTFLFLDKYGLRKLEMLFAFLIGVMGVTFGYEYVVSQPPQGEVMKGLLAPWAHSYDSAVFLMAVGVIGAVIMPHNLYLHSALVKSRDIDRKKPEKLKEAKLYYFIESSLALICSLVINIFVVSVFAHGLFKKTNNELLQECKANNGDVYPMAKDVFEANDNLIDADIYKGGIFLGCTYGVAALYIWAIGILAAGQSSTMTGTYAGQFAMEGFLNLRWSRWKRVVFTRSIAMVPTFFTAFFSSLQELSNLNDFLNAVMMLQLPFAIIPTIAFTSDPKIMGRFVNGLASKVCSLVLGVIVVGINVFFVVTKLQELELQLIFIILIIILAVLYLLFVVYLTIHLYISFGNTSLEDYPFIQKYVMNELSVSAMHNEAL</sequence>
<evidence type="ECO:0000313" key="8">
    <source>
        <dbReference type="EMBL" id="KAK9874627.1"/>
    </source>
</evidence>
<dbReference type="HAMAP" id="MF_00221">
    <property type="entry name" value="NRAMP"/>
    <property type="match status" value="1"/>
</dbReference>
<feature type="transmembrane region" description="Helical" evidence="7">
    <location>
        <begin position="186"/>
        <end position="203"/>
    </location>
</feature>
<feature type="transmembrane region" description="Helical" evidence="7">
    <location>
        <begin position="485"/>
        <end position="507"/>
    </location>
</feature>
<dbReference type="Proteomes" id="UP001431783">
    <property type="component" value="Unassembled WGS sequence"/>
</dbReference>
<keyword evidence="3" id="KW-0813">Transport</keyword>
<protein>
    <recommendedName>
        <fullName evidence="10">Protein Malvolio</fullName>
    </recommendedName>
</protein>
<dbReference type="PANTHER" id="PTHR11706">
    <property type="entry name" value="SOLUTE CARRIER PROTEIN FAMILY 11 MEMBER"/>
    <property type="match status" value="1"/>
</dbReference>
<evidence type="ECO:0000256" key="7">
    <source>
        <dbReference type="SAM" id="Phobius"/>
    </source>
</evidence>
<dbReference type="NCBIfam" id="TIGR01197">
    <property type="entry name" value="nramp"/>
    <property type="match status" value="1"/>
</dbReference>
<dbReference type="AlphaFoldDB" id="A0AAW1U1Y8"/>
<feature type="transmembrane region" description="Helical" evidence="7">
    <location>
        <begin position="122"/>
        <end position="149"/>
    </location>
</feature>
<evidence type="ECO:0000256" key="3">
    <source>
        <dbReference type="ARBA" id="ARBA00022448"/>
    </source>
</evidence>
<evidence type="ECO:0000256" key="5">
    <source>
        <dbReference type="ARBA" id="ARBA00022989"/>
    </source>
</evidence>
<feature type="transmembrane region" description="Helical" evidence="7">
    <location>
        <begin position="80"/>
        <end position="102"/>
    </location>
</feature>
<accession>A0AAW1U1Y8</accession>
<evidence type="ECO:0000256" key="6">
    <source>
        <dbReference type="ARBA" id="ARBA00023136"/>
    </source>
</evidence>
<evidence type="ECO:0000313" key="9">
    <source>
        <dbReference type="Proteomes" id="UP001431783"/>
    </source>
</evidence>
<feature type="transmembrane region" description="Helical" evidence="7">
    <location>
        <begin position="392"/>
        <end position="411"/>
    </location>
</feature>
<dbReference type="PRINTS" id="PR00447">
    <property type="entry name" value="NATRESASSCMP"/>
</dbReference>
<keyword evidence="4 7" id="KW-0812">Transmembrane</keyword>
<feature type="transmembrane region" description="Helical" evidence="7">
    <location>
        <begin position="423"/>
        <end position="441"/>
    </location>
</feature>
<dbReference type="PANTHER" id="PTHR11706:SF33">
    <property type="entry name" value="NATURAL RESISTANCE-ASSOCIATED MACROPHAGE PROTEIN 2"/>
    <property type="match status" value="1"/>
</dbReference>
<evidence type="ECO:0008006" key="10">
    <source>
        <dbReference type="Google" id="ProtNLM"/>
    </source>
</evidence>
<dbReference type="NCBIfam" id="NF037982">
    <property type="entry name" value="Nramp_1"/>
    <property type="match status" value="1"/>
</dbReference>
<dbReference type="GO" id="GO:0005384">
    <property type="term" value="F:manganese ion transmembrane transporter activity"/>
    <property type="evidence" value="ECO:0007669"/>
    <property type="project" value="TreeGrafter"/>
</dbReference>
<feature type="transmembrane region" description="Helical" evidence="7">
    <location>
        <begin position="453"/>
        <end position="473"/>
    </location>
</feature>
<dbReference type="Pfam" id="PF01566">
    <property type="entry name" value="Nramp"/>
    <property type="match status" value="1"/>
</dbReference>
<keyword evidence="5 7" id="KW-1133">Transmembrane helix</keyword>
<gene>
    <name evidence="8" type="ORF">WA026_005456</name>
</gene>
<keyword evidence="6 7" id="KW-0472">Membrane</keyword>
<dbReference type="InterPro" id="IPR001046">
    <property type="entry name" value="NRAMP_fam"/>
</dbReference>
<keyword evidence="9" id="KW-1185">Reference proteome</keyword>
<dbReference type="GO" id="GO:0010008">
    <property type="term" value="C:endosome membrane"/>
    <property type="evidence" value="ECO:0007669"/>
    <property type="project" value="TreeGrafter"/>
</dbReference>
<dbReference type="EMBL" id="JARQZJ010000032">
    <property type="protein sequence ID" value="KAK9874627.1"/>
    <property type="molecule type" value="Genomic_DNA"/>
</dbReference>
<evidence type="ECO:0000256" key="1">
    <source>
        <dbReference type="ARBA" id="ARBA00004141"/>
    </source>
</evidence>
<name>A0AAW1U1Y8_9CUCU</name>
<comment type="similarity">
    <text evidence="2">Belongs to the NRAMP family.</text>
</comment>
<organism evidence="8 9">
    <name type="scientific">Henosepilachna vigintioctopunctata</name>
    <dbReference type="NCBI Taxonomy" id="420089"/>
    <lineage>
        <taxon>Eukaryota</taxon>
        <taxon>Metazoa</taxon>
        <taxon>Ecdysozoa</taxon>
        <taxon>Arthropoda</taxon>
        <taxon>Hexapoda</taxon>
        <taxon>Insecta</taxon>
        <taxon>Pterygota</taxon>
        <taxon>Neoptera</taxon>
        <taxon>Endopterygota</taxon>
        <taxon>Coleoptera</taxon>
        <taxon>Polyphaga</taxon>
        <taxon>Cucujiformia</taxon>
        <taxon>Coccinelloidea</taxon>
        <taxon>Coccinellidae</taxon>
        <taxon>Epilachninae</taxon>
        <taxon>Epilachnini</taxon>
        <taxon>Henosepilachna</taxon>
    </lineage>
</organism>
<feature type="transmembrane region" description="Helical" evidence="7">
    <location>
        <begin position="223"/>
        <end position="248"/>
    </location>
</feature>
<feature type="transmembrane region" description="Helical" evidence="7">
    <location>
        <begin position="340"/>
        <end position="361"/>
    </location>
</feature>
<comment type="subcellular location">
    <subcellularLocation>
        <location evidence="1">Membrane</location>
        <topology evidence="1">Multi-pass membrane protein</topology>
    </subcellularLocation>
</comment>
<feature type="transmembrane region" description="Helical" evidence="7">
    <location>
        <begin position="45"/>
        <end position="60"/>
    </location>
</feature>
<feature type="transmembrane region" description="Helical" evidence="7">
    <location>
        <begin position="155"/>
        <end position="174"/>
    </location>
</feature>
<reference evidence="8 9" key="1">
    <citation type="submission" date="2023-03" db="EMBL/GenBank/DDBJ databases">
        <title>Genome insight into feeding habits of ladybird beetles.</title>
        <authorList>
            <person name="Li H.-S."/>
            <person name="Huang Y.-H."/>
            <person name="Pang H."/>
        </authorList>
    </citation>
    <scope>NUCLEOTIDE SEQUENCE [LARGE SCALE GENOMIC DNA]</scope>
    <source>
        <strain evidence="8">SYSU_2023b</strain>
        <tissue evidence="8">Whole body</tissue>
    </source>
</reference>